<feature type="region of interest" description="Disordered" evidence="1">
    <location>
        <begin position="1"/>
        <end position="76"/>
    </location>
</feature>
<accession>A0A8D2MCA1</accession>
<reference evidence="2" key="2">
    <citation type="submission" date="2025-09" db="UniProtKB">
        <authorList>
            <consortium name="Ensembl"/>
        </authorList>
    </citation>
    <scope>IDENTIFICATION</scope>
</reference>
<keyword evidence="3" id="KW-1185">Reference proteome</keyword>
<name>A0A8D2MCA1_ZONAL</name>
<dbReference type="AlphaFoldDB" id="A0A8D2MCA1"/>
<evidence type="ECO:0000313" key="2">
    <source>
        <dbReference type="Ensembl" id="ENSZALP00000004684.1"/>
    </source>
</evidence>
<sequence length="145" mass="15116">MELALGTGAGWGCGGGGEPCPTDQALPTQTLSPSKTNPTLDTAAADSSSQPPGGGGSESMVPSALSSQLSASQPGSRVEKFEKFEKFTKTACFVLESQRPCGSAVAEQEKHRGHGKTQSISWNLLLVAVTPRLLKVSFRNPVLEE</sequence>
<protein>
    <submittedName>
        <fullName evidence="2">Uncharacterized protein</fullName>
    </submittedName>
</protein>
<feature type="compositionally biased region" description="Polar residues" evidence="1">
    <location>
        <begin position="25"/>
        <end position="40"/>
    </location>
</feature>
<evidence type="ECO:0000256" key="1">
    <source>
        <dbReference type="SAM" id="MobiDB-lite"/>
    </source>
</evidence>
<proteinExistence type="predicted"/>
<feature type="compositionally biased region" description="Low complexity" evidence="1">
    <location>
        <begin position="62"/>
        <end position="74"/>
    </location>
</feature>
<feature type="compositionally biased region" description="Gly residues" evidence="1">
    <location>
        <begin position="7"/>
        <end position="18"/>
    </location>
</feature>
<dbReference type="Proteomes" id="UP000694413">
    <property type="component" value="Unassembled WGS sequence"/>
</dbReference>
<evidence type="ECO:0000313" key="3">
    <source>
        <dbReference type="Proteomes" id="UP000694413"/>
    </source>
</evidence>
<dbReference type="Ensembl" id="ENSZALT00000007029.1">
    <property type="protein sequence ID" value="ENSZALP00000004684.1"/>
    <property type="gene ID" value="ENSZALG00000004376.1"/>
</dbReference>
<reference evidence="2" key="1">
    <citation type="submission" date="2025-08" db="UniProtKB">
        <authorList>
            <consortium name="Ensembl"/>
        </authorList>
    </citation>
    <scope>IDENTIFICATION</scope>
</reference>
<organism evidence="2 3">
    <name type="scientific">Zonotrichia albicollis</name>
    <name type="common">White-throated sparrow</name>
    <name type="synonym">Fringilla albicollis</name>
    <dbReference type="NCBI Taxonomy" id="44394"/>
    <lineage>
        <taxon>Eukaryota</taxon>
        <taxon>Metazoa</taxon>
        <taxon>Chordata</taxon>
        <taxon>Craniata</taxon>
        <taxon>Vertebrata</taxon>
        <taxon>Euteleostomi</taxon>
        <taxon>Archelosauria</taxon>
        <taxon>Archosauria</taxon>
        <taxon>Dinosauria</taxon>
        <taxon>Saurischia</taxon>
        <taxon>Theropoda</taxon>
        <taxon>Coelurosauria</taxon>
        <taxon>Aves</taxon>
        <taxon>Neognathae</taxon>
        <taxon>Neoaves</taxon>
        <taxon>Telluraves</taxon>
        <taxon>Australaves</taxon>
        <taxon>Passeriformes</taxon>
        <taxon>Passerellidae</taxon>
        <taxon>Zonotrichia</taxon>
    </lineage>
</organism>